<evidence type="ECO:0000313" key="7">
    <source>
        <dbReference type="EMBL" id="BCS96677.1"/>
    </source>
</evidence>
<protein>
    <recommendedName>
        <fullName evidence="6">EamA domain-containing protein</fullName>
    </recommendedName>
</protein>
<proteinExistence type="predicted"/>
<reference evidence="7 8" key="1">
    <citation type="submission" date="2021-02" db="EMBL/GenBank/DDBJ databases">
        <title>Complete genome of Desulfoluna sp. strain ASN36.</title>
        <authorList>
            <person name="Takahashi A."/>
            <person name="Kojima H."/>
            <person name="Fukui M."/>
        </authorList>
    </citation>
    <scope>NUCLEOTIDE SEQUENCE [LARGE SCALE GENOMIC DNA]</scope>
    <source>
        <strain evidence="7 8">ASN36</strain>
    </source>
</reference>
<evidence type="ECO:0000259" key="6">
    <source>
        <dbReference type="Pfam" id="PF00892"/>
    </source>
</evidence>
<gene>
    <name evidence="7" type="ORF">DSLASN_23090</name>
</gene>
<dbReference type="InterPro" id="IPR037185">
    <property type="entry name" value="EmrE-like"/>
</dbReference>
<dbReference type="Proteomes" id="UP001320148">
    <property type="component" value="Chromosome"/>
</dbReference>
<evidence type="ECO:0000256" key="4">
    <source>
        <dbReference type="ARBA" id="ARBA00023136"/>
    </source>
</evidence>
<dbReference type="SUPFAM" id="SSF103481">
    <property type="entry name" value="Multidrug resistance efflux transporter EmrE"/>
    <property type="match status" value="2"/>
</dbReference>
<evidence type="ECO:0000313" key="8">
    <source>
        <dbReference type="Proteomes" id="UP001320148"/>
    </source>
</evidence>
<keyword evidence="4 5" id="KW-0472">Membrane</keyword>
<dbReference type="PANTHER" id="PTHR32322:SF9">
    <property type="entry name" value="AMINO-ACID METABOLITE EFFLUX PUMP-RELATED"/>
    <property type="match status" value="1"/>
</dbReference>
<dbReference type="Pfam" id="PF00892">
    <property type="entry name" value="EamA"/>
    <property type="match status" value="1"/>
</dbReference>
<dbReference type="RefSeq" id="WP_236892968.1">
    <property type="nucleotide sequence ID" value="NZ_AP024488.1"/>
</dbReference>
<organism evidence="7 8">
    <name type="scientific">Desulfoluna limicola</name>
    <dbReference type="NCBI Taxonomy" id="2810562"/>
    <lineage>
        <taxon>Bacteria</taxon>
        <taxon>Pseudomonadati</taxon>
        <taxon>Thermodesulfobacteriota</taxon>
        <taxon>Desulfobacteria</taxon>
        <taxon>Desulfobacterales</taxon>
        <taxon>Desulfolunaceae</taxon>
        <taxon>Desulfoluna</taxon>
    </lineage>
</organism>
<feature type="transmembrane region" description="Helical" evidence="5">
    <location>
        <begin position="102"/>
        <end position="119"/>
    </location>
</feature>
<feature type="transmembrane region" description="Helical" evidence="5">
    <location>
        <begin position="267"/>
        <end position="286"/>
    </location>
</feature>
<feature type="transmembrane region" description="Helical" evidence="5">
    <location>
        <begin position="207"/>
        <end position="231"/>
    </location>
</feature>
<comment type="subcellular location">
    <subcellularLocation>
        <location evidence="1">Membrane</location>
        <topology evidence="1">Multi-pass membrane protein</topology>
    </subcellularLocation>
</comment>
<dbReference type="EMBL" id="AP024488">
    <property type="protein sequence ID" value="BCS96677.1"/>
    <property type="molecule type" value="Genomic_DNA"/>
</dbReference>
<evidence type="ECO:0000256" key="1">
    <source>
        <dbReference type="ARBA" id="ARBA00004141"/>
    </source>
</evidence>
<feature type="transmembrane region" description="Helical" evidence="5">
    <location>
        <begin position="126"/>
        <end position="144"/>
    </location>
</feature>
<keyword evidence="2 5" id="KW-0812">Transmembrane</keyword>
<evidence type="ECO:0000256" key="3">
    <source>
        <dbReference type="ARBA" id="ARBA00022989"/>
    </source>
</evidence>
<keyword evidence="8" id="KW-1185">Reference proteome</keyword>
<evidence type="ECO:0000256" key="5">
    <source>
        <dbReference type="SAM" id="Phobius"/>
    </source>
</evidence>
<dbReference type="PANTHER" id="PTHR32322">
    <property type="entry name" value="INNER MEMBRANE TRANSPORTER"/>
    <property type="match status" value="1"/>
</dbReference>
<accession>A0ABM7PHX3</accession>
<dbReference type="InterPro" id="IPR050638">
    <property type="entry name" value="AA-Vitamin_Transporters"/>
</dbReference>
<evidence type="ECO:0000256" key="2">
    <source>
        <dbReference type="ARBA" id="ARBA00022692"/>
    </source>
</evidence>
<feature type="transmembrane region" description="Helical" evidence="5">
    <location>
        <begin position="150"/>
        <end position="170"/>
    </location>
</feature>
<feature type="domain" description="EamA" evidence="6">
    <location>
        <begin position="154"/>
        <end position="283"/>
    </location>
</feature>
<dbReference type="InterPro" id="IPR000620">
    <property type="entry name" value="EamA_dom"/>
</dbReference>
<feature type="transmembrane region" description="Helical" evidence="5">
    <location>
        <begin position="76"/>
        <end position="96"/>
    </location>
</feature>
<feature type="transmembrane region" description="Helical" evidence="5">
    <location>
        <begin position="243"/>
        <end position="261"/>
    </location>
</feature>
<sequence length="296" mass="30268">MNSDSHMHSSLPVFFLTPCALIAFAGNSLLCRMALGEGAIDAASFTSLRLLSGALVLALALNLSPQKMAVKPQGSVISAVALFIYAATFSFAYMTLSTGTGALILFGAVQGTMILAALLSGERLKGSEGAGVALAFGGLVYLVFPGVTAPSLQGALLMSVSGISWGIYSLRGRRAVTPLADTAMNFALTVPCVGVLSLFFLKNSHVSFYGGLLALLSGGLASGVGYCVWYAALRGMTATKASIAQLAVPVLASTGGVIFLAEKLSLRLIISTVIVLGGVGLAVTGCKRVPRVRTPG</sequence>
<feature type="transmembrane region" description="Helical" evidence="5">
    <location>
        <begin position="46"/>
        <end position="64"/>
    </location>
</feature>
<name>A0ABM7PHX3_9BACT</name>
<keyword evidence="3 5" id="KW-1133">Transmembrane helix</keyword>
<feature type="transmembrane region" description="Helical" evidence="5">
    <location>
        <begin position="182"/>
        <end position="201"/>
    </location>
</feature>